<evidence type="ECO:0000256" key="4">
    <source>
        <dbReference type="ARBA" id="ARBA00007553"/>
    </source>
</evidence>
<evidence type="ECO:0000256" key="8">
    <source>
        <dbReference type="ARBA" id="ARBA00022801"/>
    </source>
</evidence>
<organism evidence="14 15">
    <name type="scientific">Odoribacter splanchnicus</name>
    <dbReference type="NCBI Taxonomy" id="28118"/>
    <lineage>
        <taxon>Bacteria</taxon>
        <taxon>Pseudomonadati</taxon>
        <taxon>Bacteroidota</taxon>
        <taxon>Bacteroidia</taxon>
        <taxon>Bacteroidales</taxon>
        <taxon>Odoribacteraceae</taxon>
        <taxon>Odoribacter</taxon>
    </lineage>
</organism>
<evidence type="ECO:0000256" key="1">
    <source>
        <dbReference type="ARBA" id="ARBA00001561"/>
    </source>
</evidence>
<dbReference type="EC" id="3.5.1.28" evidence="5"/>
<gene>
    <name evidence="14" type="ORF">DWW57_13405</name>
</gene>
<dbReference type="PANTHER" id="PTHR30417:SF4">
    <property type="entry name" value="1,6-ANHYDRO-N-ACETYLMURAMYL-L-ALANINE AMIDASE AMPD"/>
    <property type="match status" value="1"/>
</dbReference>
<evidence type="ECO:0000256" key="9">
    <source>
        <dbReference type="ARBA" id="ARBA00022833"/>
    </source>
</evidence>
<dbReference type="GO" id="GO:0005737">
    <property type="term" value="C:cytoplasm"/>
    <property type="evidence" value="ECO:0007669"/>
    <property type="project" value="UniProtKB-SubCell"/>
</dbReference>
<evidence type="ECO:0000313" key="14">
    <source>
        <dbReference type="EMBL" id="RGU55199.1"/>
    </source>
</evidence>
<sequence length="188" mass="21292">MEILKHRLVDGGVQHLVCRKNSRKLSGSDMIVVHYTAGTSARTAAEFLAKEEVKASAHLVIGRQGELFQLVPFDTEAWHAGRSCYGGRANLNRYSIGIELDNLGRLQLQEGRFVAECGVEVAPADVYVDDTGEVATFWHRYTERQKRLLREICRLLKQHYPIRYVVGHSDITDRKQDPGPELHGFMCK</sequence>
<dbReference type="RefSeq" id="WP_022160086.1">
    <property type="nucleotide sequence ID" value="NZ_CABJFF010000005.1"/>
</dbReference>
<comment type="cofactor">
    <cofactor evidence="2">
        <name>Zn(2+)</name>
        <dbReference type="ChEBI" id="CHEBI:29105"/>
    </cofactor>
</comment>
<dbReference type="Pfam" id="PF01510">
    <property type="entry name" value="Amidase_2"/>
    <property type="match status" value="1"/>
</dbReference>
<evidence type="ECO:0000259" key="13">
    <source>
        <dbReference type="SMART" id="SM00644"/>
    </source>
</evidence>
<keyword evidence="7" id="KW-0479">Metal-binding</keyword>
<dbReference type="SMART" id="SM00644">
    <property type="entry name" value="Ami_2"/>
    <property type="match status" value="1"/>
</dbReference>
<evidence type="ECO:0000256" key="2">
    <source>
        <dbReference type="ARBA" id="ARBA00001947"/>
    </source>
</evidence>
<proteinExistence type="inferred from homology"/>
<accession>A0A412TNA2</accession>
<dbReference type="InterPro" id="IPR036505">
    <property type="entry name" value="Amidase/PGRP_sf"/>
</dbReference>
<feature type="domain" description="N-acetylmuramoyl-L-alanine amidase" evidence="13">
    <location>
        <begin position="17"/>
        <end position="179"/>
    </location>
</feature>
<evidence type="ECO:0000256" key="11">
    <source>
        <dbReference type="ARBA" id="ARBA00039257"/>
    </source>
</evidence>
<evidence type="ECO:0000313" key="15">
    <source>
        <dbReference type="Proteomes" id="UP000284243"/>
    </source>
</evidence>
<dbReference type="GO" id="GO:0009253">
    <property type="term" value="P:peptidoglycan catabolic process"/>
    <property type="evidence" value="ECO:0007669"/>
    <property type="project" value="InterPro"/>
</dbReference>
<comment type="subcellular location">
    <subcellularLocation>
        <location evidence="3">Cytoplasm</location>
    </subcellularLocation>
</comment>
<evidence type="ECO:0000256" key="5">
    <source>
        <dbReference type="ARBA" id="ARBA00011901"/>
    </source>
</evidence>
<dbReference type="GO" id="GO:0071555">
    <property type="term" value="P:cell wall organization"/>
    <property type="evidence" value="ECO:0007669"/>
    <property type="project" value="UniProtKB-KW"/>
</dbReference>
<keyword evidence="6" id="KW-0963">Cytoplasm</keyword>
<protein>
    <recommendedName>
        <fullName evidence="11">1,6-anhydro-N-acetylmuramyl-L-alanine amidase AmpD</fullName>
        <ecNumber evidence="5">3.5.1.28</ecNumber>
    </recommendedName>
    <alternativeName>
        <fullName evidence="12">N-acetylmuramoyl-L-alanine amidase</fullName>
    </alternativeName>
</protein>
<evidence type="ECO:0000256" key="7">
    <source>
        <dbReference type="ARBA" id="ARBA00022723"/>
    </source>
</evidence>
<dbReference type="InterPro" id="IPR051206">
    <property type="entry name" value="NAMLAA_amidase_2"/>
</dbReference>
<evidence type="ECO:0000256" key="10">
    <source>
        <dbReference type="ARBA" id="ARBA00023316"/>
    </source>
</evidence>
<dbReference type="PANTHER" id="PTHR30417">
    <property type="entry name" value="N-ACETYLMURAMOYL-L-ALANINE AMIDASE AMID"/>
    <property type="match status" value="1"/>
</dbReference>
<comment type="caution">
    <text evidence="14">The sequence shown here is derived from an EMBL/GenBank/DDBJ whole genome shotgun (WGS) entry which is preliminary data.</text>
</comment>
<keyword evidence="10" id="KW-0961">Cell wall biogenesis/degradation</keyword>
<dbReference type="GO" id="GO:0009254">
    <property type="term" value="P:peptidoglycan turnover"/>
    <property type="evidence" value="ECO:0007669"/>
    <property type="project" value="TreeGrafter"/>
</dbReference>
<dbReference type="CDD" id="cd06583">
    <property type="entry name" value="PGRP"/>
    <property type="match status" value="1"/>
</dbReference>
<keyword evidence="8" id="KW-0378">Hydrolase</keyword>
<dbReference type="GO" id="GO:0046872">
    <property type="term" value="F:metal ion binding"/>
    <property type="evidence" value="ECO:0007669"/>
    <property type="project" value="UniProtKB-KW"/>
</dbReference>
<name>A0A412TNA2_9BACT</name>
<keyword evidence="9" id="KW-0862">Zinc</keyword>
<dbReference type="SUPFAM" id="SSF55846">
    <property type="entry name" value="N-acetylmuramoyl-L-alanine amidase-like"/>
    <property type="match status" value="1"/>
</dbReference>
<comment type="similarity">
    <text evidence="4">Belongs to the N-acetylmuramoyl-L-alanine amidase 2 family.</text>
</comment>
<dbReference type="InterPro" id="IPR002502">
    <property type="entry name" value="Amidase_domain"/>
</dbReference>
<evidence type="ECO:0000256" key="3">
    <source>
        <dbReference type="ARBA" id="ARBA00004496"/>
    </source>
</evidence>
<dbReference type="EMBL" id="QRYC01000020">
    <property type="protein sequence ID" value="RGU55199.1"/>
    <property type="molecule type" value="Genomic_DNA"/>
</dbReference>
<dbReference type="GO" id="GO:0008745">
    <property type="term" value="F:N-acetylmuramoyl-L-alanine amidase activity"/>
    <property type="evidence" value="ECO:0007669"/>
    <property type="project" value="UniProtKB-EC"/>
</dbReference>
<comment type="catalytic activity">
    <reaction evidence="1">
        <text>Hydrolyzes the link between N-acetylmuramoyl residues and L-amino acid residues in certain cell-wall glycopeptides.</text>
        <dbReference type="EC" id="3.5.1.28"/>
    </reaction>
</comment>
<reference evidence="14 15" key="1">
    <citation type="submission" date="2018-08" db="EMBL/GenBank/DDBJ databases">
        <title>A genome reference for cultivated species of the human gut microbiota.</title>
        <authorList>
            <person name="Zou Y."/>
            <person name="Xue W."/>
            <person name="Luo G."/>
        </authorList>
    </citation>
    <scope>NUCLEOTIDE SEQUENCE [LARGE SCALE GENOMIC DNA]</scope>
    <source>
        <strain evidence="14 15">AF16-14</strain>
    </source>
</reference>
<evidence type="ECO:0000256" key="12">
    <source>
        <dbReference type="ARBA" id="ARBA00042615"/>
    </source>
</evidence>
<dbReference type="Proteomes" id="UP000284243">
    <property type="component" value="Unassembled WGS sequence"/>
</dbReference>
<dbReference type="AlphaFoldDB" id="A0A412TNA2"/>
<dbReference type="Gene3D" id="3.40.80.10">
    <property type="entry name" value="Peptidoglycan recognition protein-like"/>
    <property type="match status" value="1"/>
</dbReference>
<evidence type="ECO:0000256" key="6">
    <source>
        <dbReference type="ARBA" id="ARBA00022490"/>
    </source>
</evidence>